<reference evidence="1 2" key="1">
    <citation type="submission" date="2018-08" db="EMBL/GenBank/DDBJ databases">
        <title>A genome reference for cultivated species of the human gut microbiota.</title>
        <authorList>
            <person name="Zou Y."/>
            <person name="Xue W."/>
            <person name="Luo G."/>
        </authorList>
    </citation>
    <scope>NUCLEOTIDE SEQUENCE [LARGE SCALE GENOMIC DNA]</scope>
    <source>
        <strain evidence="1 2">AM34-3LB</strain>
    </source>
</reference>
<name>A0A414B632_9FIRM</name>
<dbReference type="Proteomes" id="UP000284621">
    <property type="component" value="Unassembled WGS sequence"/>
</dbReference>
<organism evidence="1 2">
    <name type="scientific">Anaerobutyricum hallii</name>
    <dbReference type="NCBI Taxonomy" id="39488"/>
    <lineage>
        <taxon>Bacteria</taxon>
        <taxon>Bacillati</taxon>
        <taxon>Bacillota</taxon>
        <taxon>Clostridia</taxon>
        <taxon>Lachnospirales</taxon>
        <taxon>Lachnospiraceae</taxon>
        <taxon>Anaerobutyricum</taxon>
    </lineage>
</organism>
<proteinExistence type="predicted"/>
<sequence length="79" mass="9435">MKQQKKLRLTLTKVLMDESIFKADISILIMFIMIADKCLFKRWEEEISLKIFVLSEDSYKKNLSVKKEPRKVIFPRLIS</sequence>
<evidence type="ECO:0000313" key="1">
    <source>
        <dbReference type="EMBL" id="RHC65116.1"/>
    </source>
</evidence>
<comment type="caution">
    <text evidence="1">The sequence shown here is derived from an EMBL/GenBank/DDBJ whole genome shotgun (WGS) entry which is preliminary data.</text>
</comment>
<gene>
    <name evidence="1" type="ORF">DW833_07460</name>
</gene>
<protein>
    <submittedName>
        <fullName evidence="1">Uncharacterized protein</fullName>
    </submittedName>
</protein>
<accession>A0A414B632</accession>
<dbReference type="EMBL" id="QSID01000007">
    <property type="protein sequence ID" value="RHC65116.1"/>
    <property type="molecule type" value="Genomic_DNA"/>
</dbReference>
<dbReference type="AlphaFoldDB" id="A0A414B632"/>
<evidence type="ECO:0000313" key="2">
    <source>
        <dbReference type="Proteomes" id="UP000284621"/>
    </source>
</evidence>
<keyword evidence="2" id="KW-1185">Reference proteome</keyword>